<dbReference type="RefSeq" id="WP_153495916.1">
    <property type="nucleotide sequence ID" value="NZ_CAXYUY010000002.1"/>
</dbReference>
<dbReference type="SUPFAM" id="SSF103473">
    <property type="entry name" value="MFS general substrate transporter"/>
    <property type="match status" value="1"/>
</dbReference>
<dbReference type="PRINTS" id="PR01036">
    <property type="entry name" value="TCRTETB"/>
</dbReference>
<feature type="transmembrane region" description="Helical" evidence="7">
    <location>
        <begin position="262"/>
        <end position="283"/>
    </location>
</feature>
<comment type="caution">
    <text evidence="9">The sequence shown here is derived from an EMBL/GenBank/DDBJ whole genome shotgun (WGS) entry which is preliminary data.</text>
</comment>
<dbReference type="OrthoDB" id="9812221at2"/>
<evidence type="ECO:0000256" key="6">
    <source>
        <dbReference type="ARBA" id="ARBA00023136"/>
    </source>
</evidence>
<evidence type="ECO:0000256" key="1">
    <source>
        <dbReference type="ARBA" id="ARBA00004651"/>
    </source>
</evidence>
<evidence type="ECO:0000256" key="5">
    <source>
        <dbReference type="ARBA" id="ARBA00022989"/>
    </source>
</evidence>
<dbReference type="EMBL" id="WITJ01000005">
    <property type="protein sequence ID" value="MQW39241.1"/>
    <property type="molecule type" value="Genomic_DNA"/>
</dbReference>
<dbReference type="PANTHER" id="PTHR23501">
    <property type="entry name" value="MAJOR FACILITATOR SUPERFAMILY"/>
    <property type="match status" value="1"/>
</dbReference>
<reference evidence="9 10" key="1">
    <citation type="submission" date="2019-10" db="EMBL/GenBank/DDBJ databases">
        <authorList>
            <person name="Dong K."/>
        </authorList>
    </citation>
    <scope>NUCLEOTIDE SEQUENCE [LARGE SCALE GENOMIC DNA]</scope>
    <source>
        <strain evidence="9 10">DSM 28960</strain>
    </source>
</reference>
<feature type="transmembrane region" description="Helical" evidence="7">
    <location>
        <begin position="194"/>
        <end position="217"/>
    </location>
</feature>
<feature type="transmembrane region" description="Helical" evidence="7">
    <location>
        <begin position="295"/>
        <end position="316"/>
    </location>
</feature>
<dbReference type="PANTHER" id="PTHR23501:SF191">
    <property type="entry name" value="VACUOLAR BASIC AMINO ACID TRANSPORTER 4"/>
    <property type="match status" value="1"/>
</dbReference>
<evidence type="ECO:0000256" key="3">
    <source>
        <dbReference type="ARBA" id="ARBA00022475"/>
    </source>
</evidence>
<feature type="transmembrane region" description="Helical" evidence="7">
    <location>
        <begin position="160"/>
        <end position="182"/>
    </location>
</feature>
<keyword evidence="6 7" id="KW-0472">Membrane</keyword>
<feature type="transmembrane region" description="Helical" evidence="7">
    <location>
        <begin position="328"/>
        <end position="348"/>
    </location>
</feature>
<feature type="transmembrane region" description="Helical" evidence="7">
    <location>
        <begin position="223"/>
        <end position="241"/>
    </location>
</feature>
<evidence type="ECO:0000313" key="10">
    <source>
        <dbReference type="Proteomes" id="UP000439550"/>
    </source>
</evidence>
<comment type="subcellular location">
    <subcellularLocation>
        <location evidence="1">Cell membrane</location>
        <topology evidence="1">Multi-pass membrane protein</topology>
    </subcellularLocation>
</comment>
<evidence type="ECO:0000256" key="2">
    <source>
        <dbReference type="ARBA" id="ARBA00022448"/>
    </source>
</evidence>
<evidence type="ECO:0000256" key="7">
    <source>
        <dbReference type="SAM" id="Phobius"/>
    </source>
</evidence>
<evidence type="ECO:0000313" key="9">
    <source>
        <dbReference type="EMBL" id="MQW39241.1"/>
    </source>
</evidence>
<feature type="transmembrane region" description="Helical" evidence="7">
    <location>
        <begin position="7"/>
        <end position="31"/>
    </location>
</feature>
<dbReference type="GO" id="GO:0005886">
    <property type="term" value="C:plasma membrane"/>
    <property type="evidence" value="ECO:0007669"/>
    <property type="project" value="UniProtKB-SubCell"/>
</dbReference>
<protein>
    <submittedName>
        <fullName evidence="9">MFS transporter</fullName>
    </submittedName>
</protein>
<feature type="transmembrane region" description="Helical" evidence="7">
    <location>
        <begin position="99"/>
        <end position="120"/>
    </location>
</feature>
<feature type="transmembrane region" description="Helical" evidence="7">
    <location>
        <begin position="458"/>
        <end position="479"/>
    </location>
</feature>
<dbReference type="Pfam" id="PF07690">
    <property type="entry name" value="MFS_1"/>
    <property type="match status" value="1"/>
</dbReference>
<feature type="transmembrane region" description="Helical" evidence="7">
    <location>
        <begin position="132"/>
        <end position="154"/>
    </location>
</feature>
<feature type="domain" description="Major facilitator superfamily (MFS) profile" evidence="8">
    <location>
        <begin position="9"/>
        <end position="485"/>
    </location>
</feature>
<dbReference type="Gene3D" id="1.20.1250.20">
    <property type="entry name" value="MFS general substrate transporter like domains"/>
    <property type="match status" value="1"/>
</dbReference>
<dbReference type="InterPro" id="IPR020846">
    <property type="entry name" value="MFS_dom"/>
</dbReference>
<evidence type="ECO:0000259" key="8">
    <source>
        <dbReference type="PROSITE" id="PS50850"/>
    </source>
</evidence>
<name>A0A7X1Z9H5_9LACT</name>
<feature type="transmembrane region" description="Helical" evidence="7">
    <location>
        <begin position="398"/>
        <end position="416"/>
    </location>
</feature>
<feature type="transmembrane region" description="Helical" evidence="7">
    <location>
        <begin position="354"/>
        <end position="377"/>
    </location>
</feature>
<dbReference type="FunFam" id="1.20.1720.10:FF:000004">
    <property type="entry name" value="EmrB/QacA family drug resistance transporter"/>
    <property type="match status" value="1"/>
</dbReference>
<dbReference type="Proteomes" id="UP000439550">
    <property type="component" value="Unassembled WGS sequence"/>
</dbReference>
<sequence>MKIKGRFAILAAIFIATFMTSVEVTIVTTAMPTIISELHGLEIQSWVFSVYLLISAITTPLYGKLSDNIGRKKIFMFGLFMFIIGSFLCGFASNMLLLILFRLIQGIGAGAVLPLTYTIIADLFTFDERANILAFNNTAWAISALAGPLLGGWIVDVLGWNWVFFINVPLGILTLILTAFGYKDVHQKTKKIEMDWSGLISLSFSLMALLMIFQFLSEPVINWSLQVVLFVIFVFAVLWFIKSEKKAKDPIFELSLFKNKTFTIQILISLLLSGALMGYNVYFPIWLQAIYRVPAFIAGLTLTPSSITWMIAGFFVGILMRKFVTKHLFLGLTALLTVISLPLCFVNANFPMLSFYLIAAVMGACMGIILTMSTLIGQNLVSKAHIGLASSMIVLGRTIGQAMATGIFGLAFSLGINQGRAQFPTLHSTQINQLISSNHSTTLDFAIREKIEGIILNAIHYVFFIVTLLCILTLIVCACEQTKTRKKPLLETNSEI</sequence>
<dbReference type="InterPro" id="IPR011701">
    <property type="entry name" value="MFS"/>
</dbReference>
<dbReference type="InterPro" id="IPR036259">
    <property type="entry name" value="MFS_trans_sf"/>
</dbReference>
<dbReference type="PROSITE" id="PS50850">
    <property type="entry name" value="MFS"/>
    <property type="match status" value="1"/>
</dbReference>
<gene>
    <name evidence="9" type="ORF">GHI93_04720</name>
</gene>
<organism evidence="9 10">
    <name type="scientific">Lactococcus hircilactis</name>
    <dbReference type="NCBI Taxonomy" id="1494462"/>
    <lineage>
        <taxon>Bacteria</taxon>
        <taxon>Bacillati</taxon>
        <taxon>Bacillota</taxon>
        <taxon>Bacilli</taxon>
        <taxon>Lactobacillales</taxon>
        <taxon>Streptococcaceae</taxon>
        <taxon>Lactococcus</taxon>
    </lineage>
</organism>
<keyword evidence="2" id="KW-0813">Transport</keyword>
<accession>A0A7X1Z9H5</accession>
<dbReference type="AlphaFoldDB" id="A0A7X1Z9H5"/>
<keyword evidence="5 7" id="KW-1133">Transmembrane helix</keyword>
<keyword evidence="3" id="KW-1003">Cell membrane</keyword>
<keyword evidence="4 7" id="KW-0812">Transmembrane</keyword>
<dbReference type="Gene3D" id="1.20.1720.10">
    <property type="entry name" value="Multidrug resistance protein D"/>
    <property type="match status" value="1"/>
</dbReference>
<proteinExistence type="predicted"/>
<feature type="transmembrane region" description="Helical" evidence="7">
    <location>
        <begin position="43"/>
        <end position="62"/>
    </location>
</feature>
<keyword evidence="10" id="KW-1185">Reference proteome</keyword>
<dbReference type="GO" id="GO:0022857">
    <property type="term" value="F:transmembrane transporter activity"/>
    <property type="evidence" value="ECO:0007669"/>
    <property type="project" value="InterPro"/>
</dbReference>
<evidence type="ECO:0000256" key="4">
    <source>
        <dbReference type="ARBA" id="ARBA00022692"/>
    </source>
</evidence>
<feature type="transmembrane region" description="Helical" evidence="7">
    <location>
        <begin position="74"/>
        <end position="93"/>
    </location>
</feature>